<keyword evidence="3 8" id="KW-0812">Transmembrane</keyword>
<evidence type="ECO:0000256" key="3">
    <source>
        <dbReference type="ARBA" id="ARBA00022692"/>
    </source>
</evidence>
<dbReference type="GO" id="GO:0009523">
    <property type="term" value="C:photosystem II"/>
    <property type="evidence" value="ECO:0007669"/>
    <property type="project" value="UniProtKB-KW"/>
</dbReference>
<keyword evidence="5 8" id="KW-0793">Thylakoid</keyword>
<feature type="topological domain" description="Lumenal" evidence="8">
    <location>
        <begin position="1"/>
        <end position="6"/>
    </location>
</feature>
<dbReference type="NCBIfam" id="NF009711">
    <property type="entry name" value="PRK13240.1"/>
    <property type="match status" value="1"/>
</dbReference>
<keyword evidence="2 8" id="KW-0602">Photosynthesis</keyword>
<keyword evidence="7 8" id="KW-0604">Photosystem II</keyword>
<evidence type="ECO:0000256" key="6">
    <source>
        <dbReference type="ARBA" id="ARBA00023136"/>
    </source>
</evidence>
<dbReference type="InterPro" id="IPR009388">
    <property type="entry name" value="PSII_PsbY"/>
</dbReference>
<dbReference type="GO" id="GO:0031676">
    <property type="term" value="C:plasma membrane-derived thylakoid membrane"/>
    <property type="evidence" value="ECO:0007669"/>
    <property type="project" value="UniProtKB-SubCell"/>
</dbReference>
<gene>
    <name evidence="8" type="primary">psbY</name>
    <name evidence="9" type="ORF">AVDCRST_MAG81-1217</name>
</gene>
<sequence length="42" mass="4519">MDIDFRVAVVVLPILLALGWAATNIAPAAIKQVQGFLNNRQA</sequence>
<proteinExistence type="inferred from homology"/>
<dbReference type="Pfam" id="PF06298">
    <property type="entry name" value="PsbY"/>
    <property type="match status" value="1"/>
</dbReference>
<dbReference type="GO" id="GO:0015979">
    <property type="term" value="P:photosynthesis"/>
    <property type="evidence" value="ECO:0007669"/>
    <property type="project" value="UniProtKB-UniRule"/>
</dbReference>
<protein>
    <recommendedName>
        <fullName evidence="8">Photosystem II reaction center protein Y</fullName>
    </recommendedName>
</protein>
<feature type="topological domain" description="Lumenal" evidence="8">
    <location>
        <begin position="26"/>
        <end position="42"/>
    </location>
</feature>
<evidence type="ECO:0000256" key="7">
    <source>
        <dbReference type="ARBA" id="ARBA00023276"/>
    </source>
</evidence>
<comment type="function">
    <text evidence="8">Loosely associated component of the core of photosystem II (PSII). PSII is a light-driven water plastoquinone oxidoreductase, using light energy to abstract electrons from H(2)O, generating a proton gradient subsequently used for ATP formation.</text>
</comment>
<dbReference type="HAMAP" id="MF_00717">
    <property type="entry name" value="PSII_PsbY"/>
    <property type="match status" value="1"/>
</dbReference>
<keyword evidence="4 8" id="KW-1133">Transmembrane helix</keyword>
<dbReference type="AlphaFoldDB" id="A0A6J4V2A8"/>
<evidence type="ECO:0000256" key="4">
    <source>
        <dbReference type="ARBA" id="ARBA00022989"/>
    </source>
</evidence>
<comment type="similarity">
    <text evidence="8">Belongs to the PsbY family.</text>
</comment>
<evidence type="ECO:0000313" key="9">
    <source>
        <dbReference type="EMBL" id="CAA9566000.1"/>
    </source>
</evidence>
<reference evidence="9" key="1">
    <citation type="submission" date="2020-02" db="EMBL/GenBank/DDBJ databases">
        <authorList>
            <person name="Meier V. D."/>
        </authorList>
    </citation>
    <scope>NUCLEOTIDE SEQUENCE</scope>
    <source>
        <strain evidence="9">AVDCRST_MAG81</strain>
    </source>
</reference>
<evidence type="ECO:0000256" key="2">
    <source>
        <dbReference type="ARBA" id="ARBA00022531"/>
    </source>
</evidence>
<evidence type="ECO:0000256" key="5">
    <source>
        <dbReference type="ARBA" id="ARBA00023078"/>
    </source>
</evidence>
<comment type="subcellular location">
    <subcellularLocation>
        <location evidence="8">Cellular thylakoid membrane</location>
        <topology evidence="8">Single-pass membrane protein</topology>
    </subcellularLocation>
    <subcellularLocation>
        <location evidence="1">Membrane</location>
    </subcellularLocation>
</comment>
<dbReference type="EMBL" id="CADCWO010000064">
    <property type="protein sequence ID" value="CAA9566000.1"/>
    <property type="molecule type" value="Genomic_DNA"/>
</dbReference>
<keyword evidence="6 8" id="KW-0472">Membrane</keyword>
<evidence type="ECO:0000256" key="1">
    <source>
        <dbReference type="ARBA" id="ARBA00004370"/>
    </source>
</evidence>
<name>A0A6J4V2A8_9CYAN</name>
<comment type="subunit">
    <text evidence="8">PSII is composed of 1 copy each of membrane proteins PsbA, PsbB, PsbC, PsbD, PsbE, PsbF, PsbH, PsbI, PsbJ, PsbK, PsbL, PsbM, PsbT, PsbX, PsbY, PsbZ, Psb30/Ycf12, peripheral proteins PsbO, CyanoQ (PsbQ), PsbU, PsbV and a large number of cofactors. It forms dimeric complexes.</text>
</comment>
<organism evidence="9">
    <name type="scientific">uncultured Synechococcales cyanobacterium</name>
    <dbReference type="NCBI Taxonomy" id="1936017"/>
    <lineage>
        <taxon>Bacteria</taxon>
        <taxon>Bacillati</taxon>
        <taxon>Cyanobacteriota</taxon>
        <taxon>Cyanophyceae</taxon>
        <taxon>Synechococcales</taxon>
        <taxon>environmental samples</taxon>
    </lineage>
</organism>
<dbReference type="GO" id="GO:0030145">
    <property type="term" value="F:manganese ion binding"/>
    <property type="evidence" value="ECO:0007669"/>
    <property type="project" value="InterPro"/>
</dbReference>
<evidence type="ECO:0000256" key="8">
    <source>
        <dbReference type="HAMAP-Rule" id="MF_00717"/>
    </source>
</evidence>
<accession>A0A6J4V2A8</accession>